<evidence type="ECO:0000313" key="3">
    <source>
        <dbReference type="Proteomes" id="UP000557857"/>
    </source>
</evidence>
<feature type="non-terminal residue" evidence="2">
    <location>
        <position position="54"/>
    </location>
</feature>
<feature type="chain" id="PRO_5032935255" evidence="1">
    <location>
        <begin position="26"/>
        <end position="54"/>
    </location>
</feature>
<gene>
    <name evidence="2" type="ORF">HI921_14655</name>
</gene>
<proteinExistence type="predicted"/>
<name>A0A848MZL7_ENTMU</name>
<evidence type="ECO:0000313" key="2">
    <source>
        <dbReference type="EMBL" id="NMP59682.1"/>
    </source>
</evidence>
<organism evidence="2 3">
    <name type="scientific">Enterococcus mundtii</name>
    <dbReference type="NCBI Taxonomy" id="53346"/>
    <lineage>
        <taxon>Bacteria</taxon>
        <taxon>Bacillati</taxon>
        <taxon>Bacillota</taxon>
        <taxon>Bacilli</taxon>
        <taxon>Lactobacillales</taxon>
        <taxon>Enterococcaceae</taxon>
        <taxon>Enterococcus</taxon>
    </lineage>
</organism>
<dbReference type="Proteomes" id="UP000557857">
    <property type="component" value="Unassembled WGS sequence"/>
</dbReference>
<sequence length="54" mass="5726">MKFVRLATIAVLTSTILVGSVTAFADEVRNVTTDGTIGFTANEEDDLVVVPPET</sequence>
<dbReference type="EMBL" id="JABCAG010000071">
    <property type="protein sequence ID" value="NMP59682.1"/>
    <property type="molecule type" value="Genomic_DNA"/>
</dbReference>
<protein>
    <submittedName>
        <fullName evidence="2">WxL domain-containing protein</fullName>
    </submittedName>
</protein>
<evidence type="ECO:0000256" key="1">
    <source>
        <dbReference type="SAM" id="SignalP"/>
    </source>
</evidence>
<reference evidence="2 3" key="1">
    <citation type="submission" date="2020-04" db="EMBL/GenBank/DDBJ databases">
        <authorList>
            <person name="Abaymova A."/>
            <person name="Teymurazov M."/>
            <person name="Tazyna O."/>
            <person name="Chatushin Y."/>
            <person name="Svetoch E."/>
            <person name="Pereligyn V."/>
            <person name="Pohylenko V."/>
            <person name="Platonov M."/>
            <person name="Kartsev N."/>
            <person name="Skryabin Y."/>
            <person name="Sizova A."/>
            <person name="Solomentsev V."/>
            <person name="Kislichkina A."/>
            <person name="Bogun A."/>
        </authorList>
    </citation>
    <scope>NUCLEOTIDE SEQUENCE [LARGE SCALE GENOMIC DNA]</scope>
    <source>
        <strain evidence="3">SCPM-O-B-8398 (E28)</strain>
    </source>
</reference>
<keyword evidence="1" id="KW-0732">Signal</keyword>
<dbReference type="AlphaFoldDB" id="A0A848MZL7"/>
<accession>A0A848MZL7</accession>
<feature type="signal peptide" evidence="1">
    <location>
        <begin position="1"/>
        <end position="25"/>
    </location>
</feature>
<comment type="caution">
    <text evidence="2">The sequence shown here is derived from an EMBL/GenBank/DDBJ whole genome shotgun (WGS) entry which is preliminary data.</text>
</comment>